<accession>A0A7Y0EWU5</accession>
<sequence>MVLWWSDGDSGREPVVDWRLALSSWEGFRLVYPAFVVRGLLRAVRGVEPGYEAPEALPLELVVEDLVDEYLSRVDGSASDEWFMLDPARLERVVRVIPCRVDLGDDGKWRRFRGVVLNAALDSVPWDVGDPVGDLTFVLLRDAGLCLDWHVSPSDVLGLEGAPTLAVAPVVVEAARLLLRVGLDCWAGGLDSWHGTAMSMAPSDAAYVGSSERDWRSPSWLNGLVRSMPAGLSRTYVDAWRDLFRVLRHVGVYRRDHHGKWVQAGPKPAPPISEDALAAMTVAWEVMLALADPASGPSGNGREARLVSRELDEALGRFTVDEGLLHRVRLAGLWRAVSSLIVNHRAEPERMSGTELYRRMRTLDALGWEACPTAETLDWLAERFAGTDRQGESRMVDECGILLGTYGGFEDSSSVCLAQAMLLKYVLESFPDHGGFRHSGNDVRAALVWGLGYVFPTIDANGHRRRVQLDGNTDWWRWEAIRAARAAYLRGSGTGPGAWLEHLKDHAAPTITSDPNGTQRTSTDPEAPWAVTIPDDTRPA</sequence>
<gene>
    <name evidence="2" type="ORF">G1C97_0447</name>
</gene>
<evidence type="ECO:0000313" key="3">
    <source>
        <dbReference type="Proteomes" id="UP000543419"/>
    </source>
</evidence>
<evidence type="ECO:0000313" key="2">
    <source>
        <dbReference type="EMBL" id="NMM97498.1"/>
    </source>
</evidence>
<feature type="compositionally biased region" description="Polar residues" evidence="1">
    <location>
        <begin position="510"/>
        <end position="524"/>
    </location>
</feature>
<dbReference type="EMBL" id="JAAIIG010000002">
    <property type="protein sequence ID" value="NMM97498.1"/>
    <property type="molecule type" value="Genomic_DNA"/>
</dbReference>
<reference evidence="2 3" key="1">
    <citation type="submission" date="2020-02" db="EMBL/GenBank/DDBJ databases">
        <title>Characterization of phylogenetic diversity of novel bifidobacterial species isolated in Czech ZOOs.</title>
        <authorList>
            <person name="Lugli G.A."/>
            <person name="Vera N.B."/>
            <person name="Ventura M."/>
        </authorList>
    </citation>
    <scope>NUCLEOTIDE SEQUENCE [LARGE SCALE GENOMIC DNA]</scope>
    <source>
        <strain evidence="2 3">DSM 109959</strain>
    </source>
</reference>
<evidence type="ECO:0000256" key="1">
    <source>
        <dbReference type="SAM" id="MobiDB-lite"/>
    </source>
</evidence>
<keyword evidence="3" id="KW-1185">Reference proteome</keyword>
<feature type="region of interest" description="Disordered" evidence="1">
    <location>
        <begin position="508"/>
        <end position="540"/>
    </location>
</feature>
<name>A0A7Y0EWU5_9BIFI</name>
<dbReference type="Proteomes" id="UP000543419">
    <property type="component" value="Unassembled WGS sequence"/>
</dbReference>
<protein>
    <submittedName>
        <fullName evidence="2">Uncharacterized protein</fullName>
    </submittedName>
</protein>
<proteinExistence type="predicted"/>
<comment type="caution">
    <text evidence="2">The sequence shown here is derived from an EMBL/GenBank/DDBJ whole genome shotgun (WGS) entry which is preliminary data.</text>
</comment>
<organism evidence="2 3">
    <name type="scientific">Bifidobacterium olomucense</name>
    <dbReference type="NCBI Taxonomy" id="2675324"/>
    <lineage>
        <taxon>Bacteria</taxon>
        <taxon>Bacillati</taxon>
        <taxon>Actinomycetota</taxon>
        <taxon>Actinomycetes</taxon>
        <taxon>Bifidobacteriales</taxon>
        <taxon>Bifidobacteriaceae</taxon>
        <taxon>Bifidobacterium</taxon>
    </lineage>
</organism>
<dbReference type="AlphaFoldDB" id="A0A7Y0EWU5"/>